<dbReference type="AlphaFoldDB" id="A0A0K1Q930"/>
<dbReference type="STRING" id="1391654.AKJ09_08897"/>
<evidence type="ECO:0000259" key="3">
    <source>
        <dbReference type="PROSITE" id="PS50075"/>
    </source>
</evidence>
<dbReference type="Gene3D" id="1.10.1200.10">
    <property type="entry name" value="ACP-like"/>
    <property type="match status" value="1"/>
</dbReference>
<proteinExistence type="predicted"/>
<keyword evidence="5" id="KW-1185">Reference proteome</keyword>
<protein>
    <recommendedName>
        <fullName evidence="3">Carrier domain-containing protein</fullName>
    </recommendedName>
</protein>
<dbReference type="SUPFAM" id="SSF47336">
    <property type="entry name" value="ACP-like"/>
    <property type="match status" value="1"/>
</dbReference>
<dbReference type="RefSeq" id="WP_146653179.1">
    <property type="nucleotide sequence ID" value="NZ_CP012333.1"/>
</dbReference>
<dbReference type="Proteomes" id="UP000064967">
    <property type="component" value="Chromosome"/>
</dbReference>
<organism evidence="4 5">
    <name type="scientific">Labilithrix luteola</name>
    <dbReference type="NCBI Taxonomy" id="1391654"/>
    <lineage>
        <taxon>Bacteria</taxon>
        <taxon>Pseudomonadati</taxon>
        <taxon>Myxococcota</taxon>
        <taxon>Polyangia</taxon>
        <taxon>Polyangiales</taxon>
        <taxon>Labilitrichaceae</taxon>
        <taxon>Labilithrix</taxon>
    </lineage>
</organism>
<feature type="domain" description="Carrier" evidence="3">
    <location>
        <begin position="1"/>
        <end position="74"/>
    </location>
</feature>
<evidence type="ECO:0000256" key="1">
    <source>
        <dbReference type="ARBA" id="ARBA00022450"/>
    </source>
</evidence>
<dbReference type="InterPro" id="IPR020806">
    <property type="entry name" value="PKS_PP-bd"/>
</dbReference>
<dbReference type="GO" id="GO:0031177">
    <property type="term" value="F:phosphopantetheine binding"/>
    <property type="evidence" value="ECO:0007669"/>
    <property type="project" value="InterPro"/>
</dbReference>
<dbReference type="OrthoDB" id="5523836at2"/>
<dbReference type="Pfam" id="PF00550">
    <property type="entry name" value="PP-binding"/>
    <property type="match status" value="1"/>
</dbReference>
<evidence type="ECO:0000313" key="4">
    <source>
        <dbReference type="EMBL" id="AKV02234.1"/>
    </source>
</evidence>
<gene>
    <name evidence="4" type="ORF">AKJ09_08897</name>
</gene>
<dbReference type="PROSITE" id="PS00012">
    <property type="entry name" value="PHOSPHOPANTETHEINE"/>
    <property type="match status" value="1"/>
</dbReference>
<reference evidence="4 5" key="1">
    <citation type="submission" date="2015-08" db="EMBL/GenBank/DDBJ databases">
        <authorList>
            <person name="Babu N.S."/>
            <person name="Beckwith C.J."/>
            <person name="Beseler K.G."/>
            <person name="Brison A."/>
            <person name="Carone J.V."/>
            <person name="Caskin T.P."/>
            <person name="Diamond M."/>
            <person name="Durham M.E."/>
            <person name="Foxe J.M."/>
            <person name="Go M."/>
            <person name="Henderson B.A."/>
            <person name="Jones I.B."/>
            <person name="McGettigan J.A."/>
            <person name="Micheletti S.J."/>
            <person name="Nasrallah M.E."/>
            <person name="Ortiz D."/>
            <person name="Piller C.R."/>
            <person name="Privatt S.R."/>
            <person name="Schneider S.L."/>
            <person name="Sharp S."/>
            <person name="Smith T.C."/>
            <person name="Stanton J.D."/>
            <person name="Ullery H.E."/>
            <person name="Wilson R.J."/>
            <person name="Serrano M.G."/>
            <person name="Buck G."/>
            <person name="Lee V."/>
            <person name="Wang Y."/>
            <person name="Carvalho R."/>
            <person name="Voegtly L."/>
            <person name="Shi R."/>
            <person name="Duckworth R."/>
            <person name="Johnson A."/>
            <person name="Loviza R."/>
            <person name="Walstead R."/>
            <person name="Shah Z."/>
            <person name="Kiflezghi M."/>
            <person name="Wade K."/>
            <person name="Ball S.L."/>
            <person name="Bradley K.W."/>
            <person name="Asai D.J."/>
            <person name="Bowman C.A."/>
            <person name="Russell D.A."/>
            <person name="Pope W.H."/>
            <person name="Jacobs-Sera D."/>
            <person name="Hendrix R.W."/>
            <person name="Hatfull G.F."/>
        </authorList>
    </citation>
    <scope>NUCLEOTIDE SEQUENCE [LARGE SCALE GENOMIC DNA]</scope>
    <source>
        <strain evidence="4 5">DSM 27648</strain>
    </source>
</reference>
<dbReference type="InterPro" id="IPR009081">
    <property type="entry name" value="PP-bd_ACP"/>
</dbReference>
<keyword evidence="2" id="KW-0597">Phosphoprotein</keyword>
<dbReference type="PROSITE" id="PS50075">
    <property type="entry name" value="CARRIER"/>
    <property type="match status" value="1"/>
</dbReference>
<dbReference type="InterPro" id="IPR036736">
    <property type="entry name" value="ACP-like_sf"/>
</dbReference>
<accession>A0A0K1Q930</accession>
<name>A0A0K1Q930_9BACT</name>
<dbReference type="InterPro" id="IPR006162">
    <property type="entry name" value="Ppantetheine_attach_site"/>
</dbReference>
<dbReference type="KEGG" id="llu:AKJ09_08897"/>
<dbReference type="SMART" id="SM00823">
    <property type="entry name" value="PKS_PP"/>
    <property type="match status" value="1"/>
</dbReference>
<sequence length="81" mass="8893">MSNVKEELRALISEISEMDDIPDDVSFKDLGIDSMMGVEIVAAIERKYQVKIADAELAQVTTLNSSLELVQKKLAPQAEVA</sequence>
<evidence type="ECO:0000256" key="2">
    <source>
        <dbReference type="ARBA" id="ARBA00022553"/>
    </source>
</evidence>
<dbReference type="EMBL" id="CP012333">
    <property type="protein sequence ID" value="AKV02234.1"/>
    <property type="molecule type" value="Genomic_DNA"/>
</dbReference>
<evidence type="ECO:0000313" key="5">
    <source>
        <dbReference type="Proteomes" id="UP000064967"/>
    </source>
</evidence>
<dbReference type="SMART" id="SM01294">
    <property type="entry name" value="PKS_PP_betabranch"/>
    <property type="match status" value="1"/>
</dbReference>
<keyword evidence="1" id="KW-0596">Phosphopantetheine</keyword>